<dbReference type="Gene3D" id="4.10.240.10">
    <property type="entry name" value="Zn(2)-C6 fungal-type DNA-binding domain"/>
    <property type="match status" value="1"/>
</dbReference>
<sequence>MATTKPTITSPSPERAPRQIKSKHKSRSGCQACKLRRLKCDETKPSCRNCQKKGQECPGYTLRLQWSTKYERPRQPARPEPTNFDQLVSAVTQSIVPSGHALSLVAESRPSLKSERSSSGESLAGAEASTRSVPPPAPVPIKPGRSPRVMPTMSATSAAPMACSFTPTPFDPGTLNILADATHLDYSNSVDLGTANGFIDYDSNSLFGGTSVSGDSFWSNSRNHSPVPGGLENLVALATSGDVDEPETSVSGTEATLGVRAGRSVARLGHIAPAATQPSRSLVDIPSFLIQHWFKSVCGTWSAFDSQTNPYRQLSASLWHSSMAVFYALQSMAAASLVEHLPHLKEVSRSAPQLAAQAIKYELQTFRANSKSSANFPRGLVLSLFCMSSSICWTDSRQFGLQYLKPGRAVLNCLNKMAGYLSPPDRELLNFFNGCLVYEEMLRSIVSNDNTDMENLANWHVSTAQPISVVPHAWTGVSPDLLRLFGKTMFLCRRSRNRWRQPDTVADSILHETADYQEAAVIEEVLLATELPDAPPVLDATGDAALKRHLHDAAEAYRLSSLLQLYQTFPSLIARRLPGQVDANGFVPYSGWLSPLALHITNILRSIPPSSSMRCLQPLLCLCAGTGLRYDSVDPVMRSQNNNPFAEQLVPGLGFGPLGTAAAAAAAGSNIYGLSGMSSSVIGENDLEIASARRFLMERLSRLEQNLPPKPIQVEKELLKSIWATYDSETGGTCATHWLDVMVSNELESVFG</sequence>
<evidence type="ECO:0000256" key="6">
    <source>
        <dbReference type="ARBA" id="ARBA00023242"/>
    </source>
</evidence>
<dbReference type="PANTHER" id="PTHR37534:SF11">
    <property type="entry name" value="ZN(II)2CYS6 TRANSCRIPTION FACTOR (EUROFUNG)"/>
    <property type="match status" value="1"/>
</dbReference>
<evidence type="ECO:0000313" key="9">
    <source>
        <dbReference type="EMBL" id="KAJ9150598.1"/>
    </source>
</evidence>
<gene>
    <name evidence="9" type="ORF">NKR19_g5207</name>
</gene>
<dbReference type="EMBL" id="JANBVN010000069">
    <property type="protein sequence ID" value="KAJ9150598.1"/>
    <property type="molecule type" value="Genomic_DNA"/>
</dbReference>
<dbReference type="SMART" id="SM00066">
    <property type="entry name" value="GAL4"/>
    <property type="match status" value="1"/>
</dbReference>
<dbReference type="SUPFAM" id="SSF57701">
    <property type="entry name" value="Zn2/Cys6 DNA-binding domain"/>
    <property type="match status" value="1"/>
</dbReference>
<feature type="region of interest" description="Disordered" evidence="7">
    <location>
        <begin position="1"/>
        <end position="28"/>
    </location>
</feature>
<accession>A0AA38RY94</accession>
<comment type="caution">
    <text evidence="9">The sequence shown here is derived from an EMBL/GenBank/DDBJ whole genome shotgun (WGS) entry which is preliminary data.</text>
</comment>
<dbReference type="GO" id="GO:0045944">
    <property type="term" value="P:positive regulation of transcription by RNA polymerase II"/>
    <property type="evidence" value="ECO:0007669"/>
    <property type="project" value="TreeGrafter"/>
</dbReference>
<evidence type="ECO:0000313" key="10">
    <source>
        <dbReference type="Proteomes" id="UP001174691"/>
    </source>
</evidence>
<dbReference type="Pfam" id="PF11951">
    <property type="entry name" value="Fungal_trans_2"/>
    <property type="match status" value="1"/>
</dbReference>
<evidence type="ECO:0000259" key="8">
    <source>
        <dbReference type="PROSITE" id="PS50048"/>
    </source>
</evidence>
<evidence type="ECO:0000256" key="7">
    <source>
        <dbReference type="SAM" id="MobiDB-lite"/>
    </source>
</evidence>
<keyword evidence="6" id="KW-0539">Nucleus</keyword>
<dbReference type="CDD" id="cd00067">
    <property type="entry name" value="GAL4"/>
    <property type="match status" value="1"/>
</dbReference>
<dbReference type="PANTHER" id="PTHR37534">
    <property type="entry name" value="TRANSCRIPTIONAL ACTIVATOR PROTEIN UGA3"/>
    <property type="match status" value="1"/>
</dbReference>
<dbReference type="GO" id="GO:0005634">
    <property type="term" value="C:nucleus"/>
    <property type="evidence" value="ECO:0007669"/>
    <property type="project" value="UniProtKB-SubCell"/>
</dbReference>
<evidence type="ECO:0000256" key="2">
    <source>
        <dbReference type="ARBA" id="ARBA00022833"/>
    </source>
</evidence>
<keyword evidence="2" id="KW-0862">Zinc</keyword>
<dbReference type="PROSITE" id="PS00463">
    <property type="entry name" value="ZN2_CY6_FUNGAL_1"/>
    <property type="match status" value="1"/>
</dbReference>
<evidence type="ECO:0000256" key="4">
    <source>
        <dbReference type="ARBA" id="ARBA00023125"/>
    </source>
</evidence>
<feature type="compositionally biased region" description="Basic residues" evidence="7">
    <location>
        <begin position="18"/>
        <end position="27"/>
    </location>
</feature>
<feature type="compositionally biased region" description="Polar residues" evidence="7">
    <location>
        <begin position="1"/>
        <end position="12"/>
    </location>
</feature>
<feature type="region of interest" description="Disordered" evidence="7">
    <location>
        <begin position="106"/>
        <end position="152"/>
    </location>
</feature>
<dbReference type="InterPro" id="IPR001138">
    <property type="entry name" value="Zn2Cys6_DnaBD"/>
</dbReference>
<feature type="compositionally biased region" description="Low complexity" evidence="7">
    <location>
        <begin position="119"/>
        <end position="129"/>
    </location>
</feature>
<dbReference type="InterPro" id="IPR036864">
    <property type="entry name" value="Zn2-C6_fun-type_DNA-bd_sf"/>
</dbReference>
<dbReference type="GO" id="GO:0000981">
    <property type="term" value="F:DNA-binding transcription factor activity, RNA polymerase II-specific"/>
    <property type="evidence" value="ECO:0007669"/>
    <property type="project" value="InterPro"/>
</dbReference>
<evidence type="ECO:0000256" key="1">
    <source>
        <dbReference type="ARBA" id="ARBA00004123"/>
    </source>
</evidence>
<protein>
    <submittedName>
        <fullName evidence="9">Transcription factor</fullName>
    </submittedName>
</protein>
<keyword evidence="5" id="KW-0804">Transcription</keyword>
<organism evidence="9 10">
    <name type="scientific">Coniochaeta hoffmannii</name>
    <dbReference type="NCBI Taxonomy" id="91930"/>
    <lineage>
        <taxon>Eukaryota</taxon>
        <taxon>Fungi</taxon>
        <taxon>Dikarya</taxon>
        <taxon>Ascomycota</taxon>
        <taxon>Pezizomycotina</taxon>
        <taxon>Sordariomycetes</taxon>
        <taxon>Sordariomycetidae</taxon>
        <taxon>Coniochaetales</taxon>
        <taxon>Coniochaetaceae</taxon>
        <taxon>Coniochaeta</taxon>
    </lineage>
</organism>
<dbReference type="Pfam" id="PF00172">
    <property type="entry name" value="Zn_clus"/>
    <property type="match status" value="1"/>
</dbReference>
<dbReference type="PROSITE" id="PS50048">
    <property type="entry name" value="ZN2_CY6_FUNGAL_2"/>
    <property type="match status" value="1"/>
</dbReference>
<reference evidence="9" key="1">
    <citation type="submission" date="2022-07" db="EMBL/GenBank/DDBJ databases">
        <title>Fungi with potential for degradation of polypropylene.</title>
        <authorList>
            <person name="Gostincar C."/>
        </authorList>
    </citation>
    <scope>NUCLEOTIDE SEQUENCE</scope>
    <source>
        <strain evidence="9">EXF-13287</strain>
    </source>
</reference>
<dbReference type="InterPro" id="IPR021858">
    <property type="entry name" value="Fun_TF"/>
</dbReference>
<proteinExistence type="predicted"/>
<name>A0AA38RY94_9PEZI</name>
<keyword evidence="3" id="KW-0805">Transcription regulation</keyword>
<comment type="subcellular location">
    <subcellularLocation>
        <location evidence="1">Nucleus</location>
    </subcellularLocation>
</comment>
<dbReference type="GO" id="GO:0008270">
    <property type="term" value="F:zinc ion binding"/>
    <property type="evidence" value="ECO:0007669"/>
    <property type="project" value="InterPro"/>
</dbReference>
<evidence type="ECO:0000256" key="3">
    <source>
        <dbReference type="ARBA" id="ARBA00023015"/>
    </source>
</evidence>
<dbReference type="AlphaFoldDB" id="A0AA38RY94"/>
<keyword evidence="4" id="KW-0238">DNA-binding</keyword>
<keyword evidence="10" id="KW-1185">Reference proteome</keyword>
<dbReference type="GO" id="GO:0000976">
    <property type="term" value="F:transcription cis-regulatory region binding"/>
    <property type="evidence" value="ECO:0007669"/>
    <property type="project" value="TreeGrafter"/>
</dbReference>
<evidence type="ECO:0000256" key="5">
    <source>
        <dbReference type="ARBA" id="ARBA00023163"/>
    </source>
</evidence>
<dbReference type="Proteomes" id="UP001174691">
    <property type="component" value="Unassembled WGS sequence"/>
</dbReference>
<feature type="domain" description="Zn(2)-C6 fungal-type" evidence="8">
    <location>
        <begin position="29"/>
        <end position="57"/>
    </location>
</feature>